<reference evidence="7 8" key="1">
    <citation type="submission" date="2016-10" db="EMBL/GenBank/DDBJ databases">
        <authorList>
            <person name="de Groot N.N."/>
        </authorList>
    </citation>
    <scope>NUCLEOTIDE SEQUENCE [LARGE SCALE GENOMIC DNA]</scope>
    <source>
        <strain evidence="7 8">DSM 25584</strain>
    </source>
</reference>
<dbReference type="UniPathway" id="UPA00040"/>
<evidence type="ECO:0000256" key="4">
    <source>
        <dbReference type="ARBA" id="ARBA00022627"/>
    </source>
</evidence>
<evidence type="ECO:0000256" key="2">
    <source>
        <dbReference type="ARBA" id="ARBA00005947"/>
    </source>
</evidence>
<dbReference type="GO" id="GO:0040029">
    <property type="term" value="P:epigenetic regulation of gene expression"/>
    <property type="evidence" value="ECO:0007669"/>
    <property type="project" value="TreeGrafter"/>
</dbReference>
<dbReference type="SUPFAM" id="SSF52768">
    <property type="entry name" value="Arginase/deacetylase"/>
    <property type="match status" value="1"/>
</dbReference>
<sequence>MSAPQFIASEIYRHSSYGRKHPLAIPRVSSCLDLCRSLGWLPDAVYHDSPRATPAELARFHDPAYIAAVQAAERTQQVSDAVKMRHHLGARGNPVFPEIFRRPATACGGSLHAASLLLAGVRCVYSPAGGTHHGRPDRASGFCYFNDPVLALQALLDGGLTQIVYLDIDAHHGDGVQDAFAEDDRVLTVSVHEVGRWPMTRNSRDPAASGGPADRAGGMARNIPVPAGFNDSEMAYVCEAGLIPLVEWFEPEAVVVQGGSDAVAEDPLSGLMLSNTALWSVVAAVKRLAPRLLCLGGGGYNPWSVARCWTGMWAVLNDLEVPRRLPPESERLLRGLEWRHSWVRRADAGWFTTLADAPRHGPVREDVRAAVRAAMAP</sequence>
<dbReference type="PANTHER" id="PTHR10625">
    <property type="entry name" value="HISTONE DEACETYLASE HDAC1-RELATED"/>
    <property type="match status" value="1"/>
</dbReference>
<dbReference type="RefSeq" id="WP_090018913.1">
    <property type="nucleotide sequence ID" value="NZ_FNCE01000002.1"/>
</dbReference>
<dbReference type="InterPro" id="IPR037138">
    <property type="entry name" value="His_deacetylse_dom_sf"/>
</dbReference>
<dbReference type="Pfam" id="PF00850">
    <property type="entry name" value="Hist_deacetyl"/>
    <property type="match status" value="1"/>
</dbReference>
<dbReference type="PANTHER" id="PTHR10625:SF10">
    <property type="entry name" value="HISTONE DEACETYLASE HDAC1"/>
    <property type="match status" value="1"/>
</dbReference>
<feature type="domain" description="Histone deacetylase" evidence="6">
    <location>
        <begin position="21"/>
        <end position="316"/>
    </location>
</feature>
<dbReference type="STRING" id="1082479.SAMN05216241_102288"/>
<gene>
    <name evidence="7" type="ORF">SAMN05216241_102288</name>
</gene>
<proteinExistence type="inferred from homology"/>
<evidence type="ECO:0000259" key="6">
    <source>
        <dbReference type="Pfam" id="PF00850"/>
    </source>
</evidence>
<dbReference type="InterPro" id="IPR023801">
    <property type="entry name" value="His_deacetylse_dom"/>
</dbReference>
<dbReference type="PRINTS" id="PR01270">
    <property type="entry name" value="HDASUPER"/>
</dbReference>
<protein>
    <recommendedName>
        <fullName evidence="3">Acetoin utilization protein AcuC</fullName>
    </recommendedName>
</protein>
<evidence type="ECO:0000313" key="7">
    <source>
        <dbReference type="EMBL" id="SDF76947.1"/>
    </source>
</evidence>
<keyword evidence="8" id="KW-1185">Reference proteome</keyword>
<accession>A0A1G7NSN7</accession>
<dbReference type="InterPro" id="IPR003085">
    <property type="entry name" value="AcuC"/>
</dbReference>
<keyword evidence="4" id="KW-0006">Acetoin catabolism</keyword>
<name>A0A1G7NSN7_9PROT</name>
<dbReference type="InterPro" id="IPR023696">
    <property type="entry name" value="Ureohydrolase_dom_sf"/>
</dbReference>
<dbReference type="CDD" id="cd09994">
    <property type="entry name" value="HDAC_AcuC_like"/>
    <property type="match status" value="1"/>
</dbReference>
<organism evidence="7 8">
    <name type="scientific">Limimonas halophila</name>
    <dbReference type="NCBI Taxonomy" id="1082479"/>
    <lineage>
        <taxon>Bacteria</taxon>
        <taxon>Pseudomonadati</taxon>
        <taxon>Pseudomonadota</taxon>
        <taxon>Alphaproteobacteria</taxon>
        <taxon>Rhodospirillales</taxon>
        <taxon>Rhodovibrionaceae</taxon>
        <taxon>Limimonas</taxon>
    </lineage>
</organism>
<evidence type="ECO:0000256" key="3">
    <source>
        <dbReference type="ARBA" id="ARBA00020218"/>
    </source>
</evidence>
<evidence type="ECO:0000256" key="1">
    <source>
        <dbReference type="ARBA" id="ARBA00005101"/>
    </source>
</evidence>
<dbReference type="GO" id="GO:0045150">
    <property type="term" value="P:acetoin catabolic process"/>
    <property type="evidence" value="ECO:0007669"/>
    <property type="project" value="UniProtKB-UniPathway"/>
</dbReference>
<comment type="similarity">
    <text evidence="2">Belongs to the histone deacetylase family.</text>
</comment>
<feature type="region of interest" description="Disordered" evidence="5">
    <location>
        <begin position="199"/>
        <end position="218"/>
    </location>
</feature>
<dbReference type="InterPro" id="IPR000286">
    <property type="entry name" value="HDACs"/>
</dbReference>
<dbReference type="OrthoDB" id="9808367at2"/>
<dbReference type="GO" id="GO:0004407">
    <property type="term" value="F:histone deacetylase activity"/>
    <property type="evidence" value="ECO:0007669"/>
    <property type="project" value="TreeGrafter"/>
</dbReference>
<evidence type="ECO:0000256" key="5">
    <source>
        <dbReference type="SAM" id="MobiDB-lite"/>
    </source>
</evidence>
<evidence type="ECO:0000313" key="8">
    <source>
        <dbReference type="Proteomes" id="UP000199415"/>
    </source>
</evidence>
<dbReference type="Gene3D" id="3.40.800.20">
    <property type="entry name" value="Histone deacetylase domain"/>
    <property type="match status" value="1"/>
</dbReference>
<dbReference type="Proteomes" id="UP000199415">
    <property type="component" value="Unassembled WGS sequence"/>
</dbReference>
<dbReference type="AlphaFoldDB" id="A0A1G7NSN7"/>
<comment type="pathway">
    <text evidence="1">Ketone degradation; acetoin degradation.</text>
</comment>
<dbReference type="EMBL" id="FNCE01000002">
    <property type="protein sequence ID" value="SDF76947.1"/>
    <property type="molecule type" value="Genomic_DNA"/>
</dbReference>